<proteinExistence type="predicted"/>
<dbReference type="Proteomes" id="UP001153069">
    <property type="component" value="Unassembled WGS sequence"/>
</dbReference>
<accession>A0A9N8DDM2</accession>
<sequence length="179" mass="20361">MIPVRCTDMWRLRTLPFPFATGQCARHQERQQETKELQQIWVQVEEAHNNSLKLNKTPRPTTTNNANMSIPETIFVPQSGVDVPLRIRSRTSKGSSRPRWSEDASEAKDRNLRNIPPTLPARESPPPTVPGRLTSESRSASFDVPPRQPSRRCKEAEPPQKPCRRFSLEHVALKHAKAA</sequence>
<protein>
    <submittedName>
        <fullName evidence="2">Uncharacterized protein</fullName>
    </submittedName>
</protein>
<name>A0A9N8DDM2_9STRA</name>
<feature type="compositionally biased region" description="Basic and acidic residues" evidence="1">
    <location>
        <begin position="99"/>
        <end position="112"/>
    </location>
</feature>
<dbReference type="AlphaFoldDB" id="A0A9N8DDM2"/>
<organism evidence="2 3">
    <name type="scientific">Seminavis robusta</name>
    <dbReference type="NCBI Taxonomy" id="568900"/>
    <lineage>
        <taxon>Eukaryota</taxon>
        <taxon>Sar</taxon>
        <taxon>Stramenopiles</taxon>
        <taxon>Ochrophyta</taxon>
        <taxon>Bacillariophyta</taxon>
        <taxon>Bacillariophyceae</taxon>
        <taxon>Bacillariophycidae</taxon>
        <taxon>Naviculales</taxon>
        <taxon>Naviculaceae</taxon>
        <taxon>Seminavis</taxon>
    </lineage>
</organism>
<feature type="compositionally biased region" description="Pro residues" evidence="1">
    <location>
        <begin position="117"/>
        <end position="129"/>
    </location>
</feature>
<evidence type="ECO:0000313" key="2">
    <source>
        <dbReference type="EMBL" id="CAB9500709.1"/>
    </source>
</evidence>
<comment type="caution">
    <text evidence="2">The sequence shown here is derived from an EMBL/GenBank/DDBJ whole genome shotgun (WGS) entry which is preliminary data.</text>
</comment>
<evidence type="ECO:0000313" key="3">
    <source>
        <dbReference type="Proteomes" id="UP001153069"/>
    </source>
</evidence>
<gene>
    <name evidence="2" type="ORF">SEMRO_90_G047281.1</name>
</gene>
<keyword evidence="3" id="KW-1185">Reference proteome</keyword>
<dbReference type="EMBL" id="CAICTM010000089">
    <property type="protein sequence ID" value="CAB9500709.1"/>
    <property type="molecule type" value="Genomic_DNA"/>
</dbReference>
<reference evidence="2" key="1">
    <citation type="submission" date="2020-06" db="EMBL/GenBank/DDBJ databases">
        <authorList>
            <consortium name="Plant Systems Biology data submission"/>
        </authorList>
    </citation>
    <scope>NUCLEOTIDE SEQUENCE</scope>
    <source>
        <strain evidence="2">D6</strain>
    </source>
</reference>
<evidence type="ECO:0000256" key="1">
    <source>
        <dbReference type="SAM" id="MobiDB-lite"/>
    </source>
</evidence>
<feature type="region of interest" description="Disordered" evidence="1">
    <location>
        <begin position="88"/>
        <end position="165"/>
    </location>
</feature>